<evidence type="ECO:0000313" key="2">
    <source>
        <dbReference type="EMBL" id="KAJ7722824.1"/>
    </source>
</evidence>
<keyword evidence="1" id="KW-0472">Membrane</keyword>
<feature type="transmembrane region" description="Helical" evidence="1">
    <location>
        <begin position="12"/>
        <end position="28"/>
    </location>
</feature>
<dbReference type="EMBL" id="JARKIB010000216">
    <property type="protein sequence ID" value="KAJ7722824.1"/>
    <property type="molecule type" value="Genomic_DNA"/>
</dbReference>
<keyword evidence="3" id="KW-1185">Reference proteome</keyword>
<sequence length="180" mass="20722">MPMAMSGTPRSLLLMVGIPALYNVYIWAQLSEQHIFLMWNERDTASEVIGAVELPESEENILLNARVRNFAETRFYTFTLPTEGQTGQISPRGNNLAVLFNVDGRCRPPAIALPTRWTRTSACQEDIMLKGMWLAQEVPTQEFLDTRSRRSETVEKVNYWMFIKFKLQLHVVGTCGRWKH</sequence>
<gene>
    <name evidence="2" type="ORF">B0H16DRAFT_1473171</name>
</gene>
<evidence type="ECO:0000256" key="1">
    <source>
        <dbReference type="SAM" id="Phobius"/>
    </source>
</evidence>
<dbReference type="AlphaFoldDB" id="A0AAD7HLR2"/>
<accession>A0AAD7HLR2</accession>
<protein>
    <submittedName>
        <fullName evidence="2">Uncharacterized protein</fullName>
    </submittedName>
</protein>
<evidence type="ECO:0000313" key="3">
    <source>
        <dbReference type="Proteomes" id="UP001215598"/>
    </source>
</evidence>
<organism evidence="2 3">
    <name type="scientific">Mycena metata</name>
    <dbReference type="NCBI Taxonomy" id="1033252"/>
    <lineage>
        <taxon>Eukaryota</taxon>
        <taxon>Fungi</taxon>
        <taxon>Dikarya</taxon>
        <taxon>Basidiomycota</taxon>
        <taxon>Agaricomycotina</taxon>
        <taxon>Agaricomycetes</taxon>
        <taxon>Agaricomycetidae</taxon>
        <taxon>Agaricales</taxon>
        <taxon>Marasmiineae</taxon>
        <taxon>Mycenaceae</taxon>
        <taxon>Mycena</taxon>
    </lineage>
</organism>
<keyword evidence="1" id="KW-1133">Transmembrane helix</keyword>
<name>A0AAD7HLR2_9AGAR</name>
<reference evidence="2" key="1">
    <citation type="submission" date="2023-03" db="EMBL/GenBank/DDBJ databases">
        <title>Massive genome expansion in bonnet fungi (Mycena s.s.) driven by repeated elements and novel gene families across ecological guilds.</title>
        <authorList>
            <consortium name="Lawrence Berkeley National Laboratory"/>
            <person name="Harder C.B."/>
            <person name="Miyauchi S."/>
            <person name="Viragh M."/>
            <person name="Kuo A."/>
            <person name="Thoen E."/>
            <person name="Andreopoulos B."/>
            <person name="Lu D."/>
            <person name="Skrede I."/>
            <person name="Drula E."/>
            <person name="Henrissat B."/>
            <person name="Morin E."/>
            <person name="Kohler A."/>
            <person name="Barry K."/>
            <person name="LaButti K."/>
            <person name="Morin E."/>
            <person name="Salamov A."/>
            <person name="Lipzen A."/>
            <person name="Mereny Z."/>
            <person name="Hegedus B."/>
            <person name="Baldrian P."/>
            <person name="Stursova M."/>
            <person name="Weitz H."/>
            <person name="Taylor A."/>
            <person name="Grigoriev I.V."/>
            <person name="Nagy L.G."/>
            <person name="Martin F."/>
            <person name="Kauserud H."/>
        </authorList>
    </citation>
    <scope>NUCLEOTIDE SEQUENCE</scope>
    <source>
        <strain evidence="2">CBHHK182m</strain>
    </source>
</reference>
<comment type="caution">
    <text evidence="2">The sequence shown here is derived from an EMBL/GenBank/DDBJ whole genome shotgun (WGS) entry which is preliminary data.</text>
</comment>
<keyword evidence="1" id="KW-0812">Transmembrane</keyword>
<dbReference type="Proteomes" id="UP001215598">
    <property type="component" value="Unassembled WGS sequence"/>
</dbReference>
<proteinExistence type="predicted"/>